<keyword evidence="4 7" id="KW-0812">Transmembrane</keyword>
<comment type="similarity">
    <text evidence="2">Belongs to the major facilitator superfamily. TCR/Tet family.</text>
</comment>
<dbReference type="PANTHER" id="PTHR23501">
    <property type="entry name" value="MAJOR FACILITATOR SUPERFAMILY"/>
    <property type="match status" value="1"/>
</dbReference>
<dbReference type="PANTHER" id="PTHR23501:SF12">
    <property type="entry name" value="MAJOR FACILITATOR SUPERFAMILY (MFS) PROFILE DOMAIN-CONTAINING PROTEIN-RELATED"/>
    <property type="match status" value="1"/>
</dbReference>
<comment type="caution">
    <text evidence="8">The sequence shown here is derived from an EMBL/GenBank/DDBJ whole genome shotgun (WGS) entry which is preliminary data.</text>
</comment>
<evidence type="ECO:0000313" key="8">
    <source>
        <dbReference type="EMBL" id="KAL1871125.1"/>
    </source>
</evidence>
<dbReference type="EMBL" id="JAWRVE010000034">
    <property type="protein sequence ID" value="KAL1871125.1"/>
    <property type="molecule type" value="Genomic_DNA"/>
</dbReference>
<name>A0ABR3X653_9PEZI</name>
<keyword evidence="9" id="KW-1185">Reference proteome</keyword>
<organism evidence="8 9">
    <name type="scientific">Diaporthe australafricana</name>
    <dbReference type="NCBI Taxonomy" id="127596"/>
    <lineage>
        <taxon>Eukaryota</taxon>
        <taxon>Fungi</taxon>
        <taxon>Dikarya</taxon>
        <taxon>Ascomycota</taxon>
        <taxon>Pezizomycotina</taxon>
        <taxon>Sordariomycetes</taxon>
        <taxon>Sordariomycetidae</taxon>
        <taxon>Diaporthales</taxon>
        <taxon>Diaporthaceae</taxon>
        <taxon>Diaporthe</taxon>
    </lineage>
</organism>
<comment type="subcellular location">
    <subcellularLocation>
        <location evidence="1">Membrane</location>
        <topology evidence="1">Multi-pass membrane protein</topology>
    </subcellularLocation>
</comment>
<proteinExistence type="inferred from homology"/>
<evidence type="ECO:0000256" key="1">
    <source>
        <dbReference type="ARBA" id="ARBA00004141"/>
    </source>
</evidence>
<keyword evidence="5 7" id="KW-1133">Transmembrane helix</keyword>
<gene>
    <name evidence="8" type="ORF">Daus18300_004870</name>
</gene>
<dbReference type="Proteomes" id="UP001583177">
    <property type="component" value="Unassembled WGS sequence"/>
</dbReference>
<evidence type="ECO:0000313" key="9">
    <source>
        <dbReference type="Proteomes" id="UP001583177"/>
    </source>
</evidence>
<evidence type="ECO:0000256" key="5">
    <source>
        <dbReference type="ARBA" id="ARBA00022989"/>
    </source>
</evidence>
<evidence type="ECO:0000256" key="2">
    <source>
        <dbReference type="ARBA" id="ARBA00007520"/>
    </source>
</evidence>
<evidence type="ECO:0000256" key="7">
    <source>
        <dbReference type="SAM" id="Phobius"/>
    </source>
</evidence>
<feature type="transmembrane region" description="Helical" evidence="7">
    <location>
        <begin position="57"/>
        <end position="80"/>
    </location>
</feature>
<evidence type="ECO:0000256" key="4">
    <source>
        <dbReference type="ARBA" id="ARBA00022692"/>
    </source>
</evidence>
<evidence type="ECO:0000256" key="3">
    <source>
        <dbReference type="ARBA" id="ARBA00022448"/>
    </source>
</evidence>
<evidence type="ECO:0000256" key="6">
    <source>
        <dbReference type="ARBA" id="ARBA00023136"/>
    </source>
</evidence>
<protein>
    <submittedName>
        <fullName evidence="8">Uncharacterized protein</fullName>
    </submittedName>
</protein>
<keyword evidence="3" id="KW-0813">Transport</keyword>
<keyword evidence="6 7" id="KW-0472">Membrane</keyword>
<sequence>MWATIVFVPVYFLPLYFQLVKANTAIWAGVRILPYVVFRSVIDIISGLLVGKTGYFVAWHIFAGIFCISGAACLFMANIYGYDILLALGSGSTTQLTFAVASLKVTPADVGRSTG</sequence>
<accession>A0ABR3X653</accession>
<reference evidence="8 9" key="1">
    <citation type="journal article" date="2024" name="IMA Fungus">
        <title>IMA Genome - F19 : A genome assembly and annotation guide to empower mycologists, including annotated draft genome sequences of Ceratocystis pirilliformis, Diaporthe australafricana, Fusarium ophioides, Paecilomyces lecythidis, and Sporothrix stenoceras.</title>
        <authorList>
            <person name="Aylward J."/>
            <person name="Wilson A.M."/>
            <person name="Visagie C.M."/>
            <person name="Spraker J."/>
            <person name="Barnes I."/>
            <person name="Buitendag C."/>
            <person name="Ceriani C."/>
            <person name="Del Mar Angel L."/>
            <person name="du Plessis D."/>
            <person name="Fuchs T."/>
            <person name="Gasser K."/>
            <person name="Kramer D."/>
            <person name="Li W."/>
            <person name="Munsamy K."/>
            <person name="Piso A."/>
            <person name="Price J.L."/>
            <person name="Sonnekus B."/>
            <person name="Thomas C."/>
            <person name="van der Nest A."/>
            <person name="van Dijk A."/>
            <person name="van Heerden A."/>
            <person name="van Vuuren N."/>
            <person name="Yilmaz N."/>
            <person name="Duong T.A."/>
            <person name="van der Merwe N.A."/>
            <person name="Wingfield M.J."/>
            <person name="Wingfield B.D."/>
        </authorList>
    </citation>
    <scope>NUCLEOTIDE SEQUENCE [LARGE SCALE GENOMIC DNA]</scope>
    <source>
        <strain evidence="8 9">CMW 18300</strain>
    </source>
</reference>